<accession>A0ABU3PW93</accession>
<comment type="caution">
    <text evidence="1">The sequence shown here is derived from an EMBL/GenBank/DDBJ whole genome shotgun (WGS) entry which is preliminary data.</text>
</comment>
<dbReference type="EMBL" id="JAVYII010000004">
    <property type="protein sequence ID" value="MDT9593479.1"/>
    <property type="molecule type" value="Genomic_DNA"/>
</dbReference>
<evidence type="ECO:0000313" key="2">
    <source>
        <dbReference type="Proteomes" id="UP001268542"/>
    </source>
</evidence>
<sequence length="149" mass="15860">MRTVTVRVADVTVAVGAPAAAVHAYLADPDNRPAWQSSLRRVDAVVEAGGPPGDVGTTWTDVTLVPGVRPRMRVVESEPPHRWVEVGEWWWVRATLTMTYAPRPDGGTDARAVAELVVPLPAAPLAHALRLPTPLALAADLRAAARVLG</sequence>
<dbReference type="Proteomes" id="UP001268542">
    <property type="component" value="Unassembled WGS sequence"/>
</dbReference>
<dbReference type="InterPro" id="IPR019587">
    <property type="entry name" value="Polyketide_cyclase/dehydratase"/>
</dbReference>
<proteinExistence type="predicted"/>
<gene>
    <name evidence="1" type="ORF">RDV89_10410</name>
</gene>
<dbReference type="Gene3D" id="3.30.530.20">
    <property type="match status" value="1"/>
</dbReference>
<reference evidence="1 2" key="1">
    <citation type="submission" date="2023-08" db="EMBL/GenBank/DDBJ databases">
        <title>Nocardioides seae sp. nov., a bacterium isolated from a soil.</title>
        <authorList>
            <person name="Wang X."/>
        </authorList>
    </citation>
    <scope>NUCLEOTIDE SEQUENCE [LARGE SCALE GENOMIC DNA]</scope>
    <source>
        <strain evidence="1 2">YZH12</strain>
    </source>
</reference>
<name>A0ABU3PW93_9ACTN</name>
<dbReference type="RefSeq" id="WP_315732974.1">
    <property type="nucleotide sequence ID" value="NZ_JAVYII010000004.1"/>
</dbReference>
<protein>
    <submittedName>
        <fullName evidence="1">SRPBCC family protein</fullName>
    </submittedName>
</protein>
<organism evidence="1 2">
    <name type="scientific">Nocardioides imazamoxiresistens</name>
    <dbReference type="NCBI Taxonomy" id="3231893"/>
    <lineage>
        <taxon>Bacteria</taxon>
        <taxon>Bacillati</taxon>
        <taxon>Actinomycetota</taxon>
        <taxon>Actinomycetes</taxon>
        <taxon>Propionibacteriales</taxon>
        <taxon>Nocardioidaceae</taxon>
        <taxon>Nocardioides</taxon>
    </lineage>
</organism>
<evidence type="ECO:0000313" key="1">
    <source>
        <dbReference type="EMBL" id="MDT9593479.1"/>
    </source>
</evidence>
<dbReference type="SUPFAM" id="SSF55961">
    <property type="entry name" value="Bet v1-like"/>
    <property type="match status" value="1"/>
</dbReference>
<keyword evidence="2" id="KW-1185">Reference proteome</keyword>
<dbReference type="Pfam" id="PF10604">
    <property type="entry name" value="Polyketide_cyc2"/>
    <property type="match status" value="1"/>
</dbReference>
<dbReference type="InterPro" id="IPR023393">
    <property type="entry name" value="START-like_dom_sf"/>
</dbReference>